<sequence length="192" mass="22060">MPFRMADYRLRVYRRFPEKRMRQVVVYLAQTESEMVYQTTFSIENLQHEFTVIRLWEQPAEIFLQMPGLLPFAVLSNATNKTGTLQNVAARIDNIADRRTQSNLTASAAILAGLVLNQEVIQRLLRRDIMQESVIYQSILSEGEEEGSNKKAREIAVNLLAEGMTIDAIARLTELSVEMVQQLQRDKAQEQE</sequence>
<dbReference type="AlphaFoldDB" id="A0A8J7HLH3"/>
<dbReference type="EMBL" id="JAECZB010000087">
    <property type="protein sequence ID" value="MBH8554973.1"/>
    <property type="molecule type" value="Genomic_DNA"/>
</dbReference>
<proteinExistence type="predicted"/>
<evidence type="ECO:0000313" key="2">
    <source>
        <dbReference type="Proteomes" id="UP000599391"/>
    </source>
</evidence>
<dbReference type="Proteomes" id="UP000599391">
    <property type="component" value="Unassembled WGS sequence"/>
</dbReference>
<protein>
    <submittedName>
        <fullName evidence="1">Rpn family recombination-promoting nuclease/putative transposase</fullName>
    </submittedName>
</protein>
<dbReference type="PANTHER" id="PTHR34613:SF1">
    <property type="entry name" value="SLL6017 PROTEIN"/>
    <property type="match status" value="1"/>
</dbReference>
<reference evidence="1 2" key="1">
    <citation type="journal article" date="2021" name="Int. J. Syst. Evol. Microbiol.">
        <title>Amazonocrinis nigriterrae gen. nov., sp. nov., Atlanticothrix silvestris gen. nov., sp. nov. and Dendronalium phyllosphericum gen. nov., sp. nov., nostocacean cyanobacteria from Brazilian environments.</title>
        <authorList>
            <person name="Alvarenga D.O."/>
            <person name="Andreote A.P.D."/>
            <person name="Branco L.H.Z."/>
            <person name="Delbaje E."/>
            <person name="Cruz R.B."/>
            <person name="Varani A.M."/>
            <person name="Fiore M.F."/>
        </authorList>
    </citation>
    <scope>NUCLEOTIDE SEQUENCE [LARGE SCALE GENOMIC DNA]</scope>
    <source>
        <strain evidence="1 2">CENA357</strain>
    </source>
</reference>
<accession>A0A8J7HLH3</accession>
<organism evidence="1 2">
    <name type="scientific">Atlanticothrix silvestris CENA357</name>
    <dbReference type="NCBI Taxonomy" id="1725252"/>
    <lineage>
        <taxon>Bacteria</taxon>
        <taxon>Bacillati</taxon>
        <taxon>Cyanobacteriota</taxon>
        <taxon>Cyanophyceae</taxon>
        <taxon>Nostocales</taxon>
        <taxon>Nodulariaceae</taxon>
        <taxon>Atlanticothrix</taxon>
        <taxon>Atlanticothrix silvestris</taxon>
    </lineage>
</organism>
<name>A0A8J7HLH3_9CYAN</name>
<keyword evidence="2" id="KW-1185">Reference proteome</keyword>
<evidence type="ECO:0000313" key="1">
    <source>
        <dbReference type="EMBL" id="MBH8554973.1"/>
    </source>
</evidence>
<comment type="caution">
    <text evidence="1">The sequence shown here is derived from an EMBL/GenBank/DDBJ whole genome shotgun (WGS) entry which is preliminary data.</text>
</comment>
<dbReference type="PANTHER" id="PTHR34613">
    <property type="entry name" value="SLL0800 PROTEIN"/>
    <property type="match status" value="1"/>
</dbReference>
<gene>
    <name evidence="1" type="ORF">I8751_22010</name>
</gene>